<comment type="caution">
    <text evidence="1">The sequence shown here is derived from an EMBL/GenBank/DDBJ whole genome shotgun (WGS) entry which is preliminary data.</text>
</comment>
<accession>A0ABW2RLU6</accession>
<evidence type="ECO:0000313" key="1">
    <source>
        <dbReference type="EMBL" id="MFC7441986.1"/>
    </source>
</evidence>
<evidence type="ECO:0000313" key="2">
    <source>
        <dbReference type="Proteomes" id="UP001596500"/>
    </source>
</evidence>
<sequence length="156" mass="18405">MNQEERKQRMCELISQNGRRRSRERKISLFADHYHLQIRESDFISMEQSHALKRRGYDLAWRQLVGMHCKDTPELEHELKQLMANNQHLLNSQVLYFDCDSNSTGGIALSLAQVFHIAFLECRKGFVDFLMVEKTLAFGMCVDDEEHDIVLTVWRM</sequence>
<organism evidence="1 2">
    <name type="scientific">Laceyella putida</name>
    <dbReference type="NCBI Taxonomy" id="110101"/>
    <lineage>
        <taxon>Bacteria</taxon>
        <taxon>Bacillati</taxon>
        <taxon>Bacillota</taxon>
        <taxon>Bacilli</taxon>
        <taxon>Bacillales</taxon>
        <taxon>Thermoactinomycetaceae</taxon>
        <taxon>Laceyella</taxon>
    </lineage>
</organism>
<dbReference type="RefSeq" id="WP_379865563.1">
    <property type="nucleotide sequence ID" value="NZ_JBHTBW010000044.1"/>
</dbReference>
<protein>
    <submittedName>
        <fullName evidence="1">Uncharacterized protein</fullName>
    </submittedName>
</protein>
<dbReference type="EMBL" id="JBHTBW010000044">
    <property type="protein sequence ID" value="MFC7441986.1"/>
    <property type="molecule type" value="Genomic_DNA"/>
</dbReference>
<proteinExistence type="predicted"/>
<gene>
    <name evidence="1" type="ORF">ACFQNG_12875</name>
</gene>
<name>A0ABW2RLU6_9BACL</name>
<dbReference type="Pfam" id="PF24715">
    <property type="entry name" value="YxiF"/>
    <property type="match status" value="1"/>
</dbReference>
<dbReference type="InterPro" id="IPR057807">
    <property type="entry name" value="YxiF"/>
</dbReference>
<reference evidence="2" key="1">
    <citation type="journal article" date="2019" name="Int. J. Syst. Evol. Microbiol.">
        <title>The Global Catalogue of Microorganisms (GCM) 10K type strain sequencing project: providing services to taxonomists for standard genome sequencing and annotation.</title>
        <authorList>
            <consortium name="The Broad Institute Genomics Platform"/>
            <consortium name="The Broad Institute Genome Sequencing Center for Infectious Disease"/>
            <person name="Wu L."/>
            <person name="Ma J."/>
        </authorList>
    </citation>
    <scope>NUCLEOTIDE SEQUENCE [LARGE SCALE GENOMIC DNA]</scope>
    <source>
        <strain evidence="2">CGMCC 1.12942</strain>
    </source>
</reference>
<dbReference type="Proteomes" id="UP001596500">
    <property type="component" value="Unassembled WGS sequence"/>
</dbReference>
<keyword evidence="2" id="KW-1185">Reference proteome</keyword>